<organism evidence="3 4">
    <name type="scientific">Allomyces macrogynus (strain ATCC 38327)</name>
    <name type="common">Allomyces javanicus var. macrogynus</name>
    <dbReference type="NCBI Taxonomy" id="578462"/>
    <lineage>
        <taxon>Eukaryota</taxon>
        <taxon>Fungi</taxon>
        <taxon>Fungi incertae sedis</taxon>
        <taxon>Blastocladiomycota</taxon>
        <taxon>Blastocladiomycetes</taxon>
        <taxon>Blastocladiales</taxon>
        <taxon>Blastocladiaceae</taxon>
        <taxon>Allomyces</taxon>
    </lineage>
</organism>
<evidence type="ECO:0000256" key="1">
    <source>
        <dbReference type="SAM" id="MobiDB-lite"/>
    </source>
</evidence>
<feature type="compositionally biased region" description="Low complexity" evidence="1">
    <location>
        <begin position="329"/>
        <end position="351"/>
    </location>
</feature>
<keyword evidence="4" id="KW-1185">Reference proteome</keyword>
<feature type="region of interest" description="Disordered" evidence="1">
    <location>
        <begin position="1"/>
        <end position="90"/>
    </location>
</feature>
<feature type="domain" description="Nitrogen regulatory protein areA GATA-like" evidence="2">
    <location>
        <begin position="92"/>
        <end position="118"/>
    </location>
</feature>
<name>A0A0L0T833_ALLM3</name>
<evidence type="ECO:0000313" key="4">
    <source>
        <dbReference type="Proteomes" id="UP000054350"/>
    </source>
</evidence>
<dbReference type="InterPro" id="IPR013860">
    <property type="entry name" value="AreA_GATA"/>
</dbReference>
<reference evidence="3 4" key="1">
    <citation type="submission" date="2009-11" db="EMBL/GenBank/DDBJ databases">
        <title>Annotation of Allomyces macrogynus ATCC 38327.</title>
        <authorList>
            <consortium name="The Broad Institute Genome Sequencing Platform"/>
            <person name="Russ C."/>
            <person name="Cuomo C."/>
            <person name="Burger G."/>
            <person name="Gray M.W."/>
            <person name="Holland P.W.H."/>
            <person name="King N."/>
            <person name="Lang F.B.F."/>
            <person name="Roger A.J."/>
            <person name="Ruiz-Trillo I."/>
            <person name="Young S.K."/>
            <person name="Zeng Q."/>
            <person name="Gargeya S."/>
            <person name="Fitzgerald M."/>
            <person name="Haas B."/>
            <person name="Abouelleil A."/>
            <person name="Alvarado L."/>
            <person name="Arachchi H.M."/>
            <person name="Berlin A."/>
            <person name="Chapman S.B."/>
            <person name="Gearin G."/>
            <person name="Goldberg J."/>
            <person name="Griggs A."/>
            <person name="Gujja S."/>
            <person name="Hansen M."/>
            <person name="Heiman D."/>
            <person name="Howarth C."/>
            <person name="Larimer J."/>
            <person name="Lui A."/>
            <person name="MacDonald P.J.P."/>
            <person name="McCowen C."/>
            <person name="Montmayeur A."/>
            <person name="Murphy C."/>
            <person name="Neiman D."/>
            <person name="Pearson M."/>
            <person name="Priest M."/>
            <person name="Roberts A."/>
            <person name="Saif S."/>
            <person name="Shea T."/>
            <person name="Sisk P."/>
            <person name="Stolte C."/>
            <person name="Sykes S."/>
            <person name="Wortman J."/>
            <person name="Nusbaum C."/>
            <person name="Birren B."/>
        </authorList>
    </citation>
    <scope>NUCLEOTIDE SEQUENCE [LARGE SCALE GENOMIC DNA]</scope>
    <source>
        <strain evidence="3 4">ATCC 38327</strain>
    </source>
</reference>
<feature type="compositionally biased region" description="Polar residues" evidence="1">
    <location>
        <begin position="122"/>
        <end position="131"/>
    </location>
</feature>
<feature type="compositionally biased region" description="Low complexity" evidence="1">
    <location>
        <begin position="151"/>
        <end position="175"/>
    </location>
</feature>
<dbReference type="EMBL" id="GG745367">
    <property type="protein sequence ID" value="KNE70724.1"/>
    <property type="molecule type" value="Genomic_DNA"/>
</dbReference>
<dbReference type="Pfam" id="PF08550">
    <property type="entry name" value="GATA_AreA"/>
    <property type="match status" value="1"/>
</dbReference>
<protein>
    <recommendedName>
        <fullName evidence="2">Nitrogen regulatory protein areA GATA-like domain-containing protein</fullName>
    </recommendedName>
</protein>
<proteinExistence type="predicted"/>
<feature type="compositionally biased region" description="Low complexity" evidence="1">
    <location>
        <begin position="284"/>
        <end position="308"/>
    </location>
</feature>
<dbReference type="OrthoDB" id="515401at2759"/>
<reference evidence="4" key="2">
    <citation type="submission" date="2009-11" db="EMBL/GenBank/DDBJ databases">
        <title>The Genome Sequence of Allomyces macrogynus strain ATCC 38327.</title>
        <authorList>
            <consortium name="The Broad Institute Genome Sequencing Platform"/>
            <person name="Russ C."/>
            <person name="Cuomo C."/>
            <person name="Shea T."/>
            <person name="Young S.K."/>
            <person name="Zeng Q."/>
            <person name="Koehrsen M."/>
            <person name="Haas B."/>
            <person name="Borodovsky M."/>
            <person name="Guigo R."/>
            <person name="Alvarado L."/>
            <person name="Berlin A."/>
            <person name="Borenstein D."/>
            <person name="Chen Z."/>
            <person name="Engels R."/>
            <person name="Freedman E."/>
            <person name="Gellesch M."/>
            <person name="Goldberg J."/>
            <person name="Griggs A."/>
            <person name="Gujja S."/>
            <person name="Heiman D."/>
            <person name="Hepburn T."/>
            <person name="Howarth C."/>
            <person name="Jen D."/>
            <person name="Larson L."/>
            <person name="Lewis B."/>
            <person name="Mehta T."/>
            <person name="Park D."/>
            <person name="Pearson M."/>
            <person name="Roberts A."/>
            <person name="Saif S."/>
            <person name="Shenoy N."/>
            <person name="Sisk P."/>
            <person name="Stolte C."/>
            <person name="Sykes S."/>
            <person name="Walk T."/>
            <person name="White J."/>
            <person name="Yandava C."/>
            <person name="Burger G."/>
            <person name="Gray M.W."/>
            <person name="Holland P.W.H."/>
            <person name="King N."/>
            <person name="Lang F.B.F."/>
            <person name="Roger A.J."/>
            <person name="Ruiz-Trillo I."/>
            <person name="Lander E."/>
            <person name="Nusbaum C."/>
        </authorList>
    </citation>
    <scope>NUCLEOTIDE SEQUENCE [LARGE SCALE GENOMIC DNA]</scope>
    <source>
        <strain evidence="4">ATCC 38327</strain>
    </source>
</reference>
<feature type="region of interest" description="Disordered" evidence="1">
    <location>
        <begin position="121"/>
        <end position="209"/>
    </location>
</feature>
<gene>
    <name evidence="3" type="ORF">AMAG_20315</name>
</gene>
<evidence type="ECO:0000313" key="3">
    <source>
        <dbReference type="EMBL" id="KNE70724.1"/>
    </source>
</evidence>
<dbReference type="VEuPathDB" id="FungiDB:AMAG_20315"/>
<feature type="region of interest" description="Disordered" evidence="1">
    <location>
        <begin position="234"/>
        <end position="382"/>
    </location>
</feature>
<accession>A0A0L0T833</accession>
<dbReference type="Proteomes" id="UP000054350">
    <property type="component" value="Unassembled WGS sequence"/>
</dbReference>
<dbReference type="AlphaFoldDB" id="A0A0L0T833"/>
<dbReference type="STRING" id="578462.A0A0L0T833"/>
<feature type="compositionally biased region" description="Low complexity" evidence="1">
    <location>
        <begin position="234"/>
        <end position="245"/>
    </location>
</feature>
<evidence type="ECO:0000259" key="2">
    <source>
        <dbReference type="Pfam" id="PF08550"/>
    </source>
</evidence>
<sequence length="382" mass="39962">MDPAGGQRASPSPVPTTSTNRKPGDASTGASTTTRLVSKVLADTLHFPEIPPHRRTRRDSPDLLPTQHQNDAADVDPDEAAAAATRDENQELWRLYTKAKDALPNGKRMENLTWRLMALSVHQPNNSSKPPSRTRRASLPSSSDQVAETLAANARRTASPPATTAPAAAQARPHPMWGPHFAPPPAATSGAAVAPAADPSPGRRDEDVFLDVAMRESDDADGDVAMTEILTTRTTAEAAAATAREPWPSCPPLPAADAGSDATLHRKSKRPRQASFSESVGEYPTTSTAVAAPTPVTATTTGPTHVSVSAPCTPHPPPLVAGSPPTLHATQSSPAVPTTTPTPPSTTTAASLQHPNSQRPTAPTAKRARNRHKTSPLFGEAS</sequence>
<feature type="compositionally biased region" description="Low complexity" evidence="1">
    <location>
        <begin position="187"/>
        <end position="200"/>
    </location>
</feature>